<gene>
    <name evidence="2" type="ORF">ENT66_05050</name>
</gene>
<evidence type="ECO:0000313" key="2">
    <source>
        <dbReference type="EMBL" id="HGQ85699.1"/>
    </source>
</evidence>
<evidence type="ECO:0000256" key="1">
    <source>
        <dbReference type="SAM" id="Phobius"/>
    </source>
</evidence>
<organism evidence="2">
    <name type="scientific">Thermodesulfobacterium geofontis</name>
    <dbReference type="NCBI Taxonomy" id="1295609"/>
    <lineage>
        <taxon>Bacteria</taxon>
        <taxon>Pseudomonadati</taxon>
        <taxon>Thermodesulfobacteriota</taxon>
        <taxon>Thermodesulfobacteria</taxon>
        <taxon>Thermodesulfobacteriales</taxon>
        <taxon>Thermodesulfobacteriaceae</taxon>
        <taxon>Thermodesulfobacterium</taxon>
    </lineage>
</organism>
<sequence length="88" mass="9791">MVWAIVFPKLIELLEWTSAIYCVSHTAPLVLCIYWAKAIDKGAIITMVFTGITAVAWRLSGIESLTGVHFLIPALVFSFLIMFVLCKS</sequence>
<dbReference type="EMBL" id="DSZN01000086">
    <property type="protein sequence ID" value="HGQ85699.1"/>
    <property type="molecule type" value="Genomic_DNA"/>
</dbReference>
<protein>
    <submittedName>
        <fullName evidence="2">Uncharacterized protein</fullName>
    </submittedName>
</protein>
<name>A0A7C4JQV0_9BACT</name>
<feature type="transmembrane region" description="Helical" evidence="1">
    <location>
        <begin position="16"/>
        <end position="36"/>
    </location>
</feature>
<keyword evidence="1" id="KW-1133">Transmembrane helix</keyword>
<dbReference type="Gene3D" id="1.20.1730.10">
    <property type="entry name" value="Sodium/glucose cotransporter"/>
    <property type="match status" value="1"/>
</dbReference>
<dbReference type="AlphaFoldDB" id="A0A7C4JQV0"/>
<dbReference type="InterPro" id="IPR038377">
    <property type="entry name" value="Na/Glc_symporter_sf"/>
</dbReference>
<feature type="transmembrane region" description="Helical" evidence="1">
    <location>
        <begin position="43"/>
        <end position="60"/>
    </location>
</feature>
<feature type="transmembrane region" description="Helical" evidence="1">
    <location>
        <begin position="66"/>
        <end position="86"/>
    </location>
</feature>
<proteinExistence type="predicted"/>
<keyword evidence="1" id="KW-0472">Membrane</keyword>
<accession>A0A7C4JQV0</accession>
<reference evidence="2" key="1">
    <citation type="journal article" date="2020" name="mSystems">
        <title>Genome- and Community-Level Interaction Insights into Carbon Utilization and Element Cycling Functions of Hydrothermarchaeota in Hydrothermal Sediment.</title>
        <authorList>
            <person name="Zhou Z."/>
            <person name="Liu Y."/>
            <person name="Xu W."/>
            <person name="Pan J."/>
            <person name="Luo Z.H."/>
            <person name="Li M."/>
        </authorList>
    </citation>
    <scope>NUCLEOTIDE SEQUENCE [LARGE SCALE GENOMIC DNA]</scope>
    <source>
        <strain evidence="2">SpSt-6</strain>
    </source>
</reference>
<keyword evidence="1" id="KW-0812">Transmembrane</keyword>
<comment type="caution">
    <text evidence="2">The sequence shown here is derived from an EMBL/GenBank/DDBJ whole genome shotgun (WGS) entry which is preliminary data.</text>
</comment>